<dbReference type="Pfam" id="PF21259">
    <property type="entry name" value="Rgg_C"/>
    <property type="match status" value="1"/>
</dbReference>
<dbReference type="Gene3D" id="1.25.40.10">
    <property type="entry name" value="Tetratricopeptide repeat domain"/>
    <property type="match status" value="1"/>
</dbReference>
<dbReference type="InterPro" id="IPR011990">
    <property type="entry name" value="TPR-like_helical_dom_sf"/>
</dbReference>
<dbReference type="PANTHER" id="PTHR37038">
    <property type="entry name" value="TRANSCRIPTIONAL REGULATOR-RELATED"/>
    <property type="match status" value="1"/>
</dbReference>
<reference evidence="2 3" key="1">
    <citation type="submission" date="2024-06" db="EMBL/GenBank/DDBJ databases">
        <title>Genomic Encyclopedia of Type Strains, Phase IV (KMG-IV): sequencing the most valuable type-strain genomes for metagenomic binning, comparative biology and taxonomic classification.</title>
        <authorList>
            <person name="Goeker M."/>
        </authorList>
    </citation>
    <scope>NUCLEOTIDE SEQUENCE [LARGE SCALE GENOMIC DNA]</scope>
    <source>
        <strain evidence="2 3">DSM 15349</strain>
    </source>
</reference>
<dbReference type="InterPro" id="IPR053163">
    <property type="entry name" value="HTH-type_regulator_Rgg"/>
</dbReference>
<evidence type="ECO:0000313" key="2">
    <source>
        <dbReference type="EMBL" id="MET3643945.1"/>
    </source>
</evidence>
<evidence type="ECO:0000313" key="3">
    <source>
        <dbReference type="Proteomes" id="UP001549055"/>
    </source>
</evidence>
<dbReference type="PANTHER" id="PTHR37038:SF12">
    <property type="entry name" value="TRANSCRIPTIONAL REGULATOR"/>
    <property type="match status" value="1"/>
</dbReference>
<dbReference type="InterPro" id="IPR010057">
    <property type="entry name" value="Transcription_activator_Rgg_C"/>
</dbReference>
<protein>
    <submittedName>
        <fullName evidence="2">Rgg/GadR/MutR family transcriptional activator</fullName>
    </submittedName>
</protein>
<dbReference type="CDD" id="cd00093">
    <property type="entry name" value="HTH_XRE"/>
    <property type="match status" value="1"/>
</dbReference>
<dbReference type="SMART" id="SM00530">
    <property type="entry name" value="HTH_XRE"/>
    <property type="match status" value="1"/>
</dbReference>
<evidence type="ECO:0000259" key="1">
    <source>
        <dbReference type="PROSITE" id="PS50943"/>
    </source>
</evidence>
<proteinExistence type="predicted"/>
<dbReference type="InterPro" id="IPR001387">
    <property type="entry name" value="Cro/C1-type_HTH"/>
</dbReference>
<sequence>MPNYGEIFKEFRLNKQLTLTELADDRVSVSQLSRFERGESDLSISKFFHVLEKLKLTPSQFMNRVSNYRRNDQIHLMAQMACAHYQEDTATLAQLKAGQQNLYIEKPQNKRAQLNAILLQGAICDLDASQQMTEQDLGIVSDHLFCTEDWQIDELILIGNLYQYYKTDLMCRLVDEVVGRRDFYMDIPTHKNLVEVTLLNIILTLTERGELVKAQGYDQILEPLLSNERNAYHRLIYLYVKGFLTYKNGNVSGKTDMQHAIQAMVWINNHHHARTYQKHFDKHVGEE</sequence>
<dbReference type="SUPFAM" id="SSF47413">
    <property type="entry name" value="lambda repressor-like DNA-binding domains"/>
    <property type="match status" value="1"/>
</dbReference>
<name>A0ABV2JJ64_9STRE</name>
<gene>
    <name evidence="2" type="ORF">ABID27_000567</name>
</gene>
<keyword evidence="3" id="KW-1185">Reference proteome</keyword>
<dbReference type="Proteomes" id="UP001549055">
    <property type="component" value="Unassembled WGS sequence"/>
</dbReference>
<dbReference type="EMBL" id="JBEPMK010000002">
    <property type="protein sequence ID" value="MET3643945.1"/>
    <property type="molecule type" value="Genomic_DNA"/>
</dbReference>
<accession>A0ABV2JJ64</accession>
<dbReference type="PROSITE" id="PS50943">
    <property type="entry name" value="HTH_CROC1"/>
    <property type="match status" value="1"/>
</dbReference>
<feature type="domain" description="HTH cro/C1-type" evidence="1">
    <location>
        <begin position="8"/>
        <end position="61"/>
    </location>
</feature>
<dbReference type="NCBIfam" id="TIGR01716">
    <property type="entry name" value="RGG_Cterm"/>
    <property type="match status" value="1"/>
</dbReference>
<dbReference type="InterPro" id="IPR010982">
    <property type="entry name" value="Lambda_DNA-bd_dom_sf"/>
</dbReference>
<comment type="caution">
    <text evidence="2">The sequence shown here is derived from an EMBL/GenBank/DDBJ whole genome shotgun (WGS) entry which is preliminary data.</text>
</comment>
<organism evidence="2 3">
    <name type="scientific">Streptococcus gallinaceus</name>
    <dbReference type="NCBI Taxonomy" id="165758"/>
    <lineage>
        <taxon>Bacteria</taxon>
        <taxon>Bacillati</taxon>
        <taxon>Bacillota</taxon>
        <taxon>Bacilli</taxon>
        <taxon>Lactobacillales</taxon>
        <taxon>Streptococcaceae</taxon>
        <taxon>Streptococcus</taxon>
    </lineage>
</organism>
<dbReference type="RefSeq" id="WP_354280103.1">
    <property type="nucleotide sequence ID" value="NZ_JBEPMK010000002.1"/>
</dbReference>